<dbReference type="Proteomes" id="UP000827976">
    <property type="component" value="Chromosome 10"/>
</dbReference>
<dbReference type="EMBL" id="CM037020">
    <property type="protein sequence ID" value="KAH7670740.1"/>
    <property type="molecule type" value="Genomic_DNA"/>
</dbReference>
<evidence type="ECO:0000313" key="1">
    <source>
        <dbReference type="EMBL" id="KAH7670740.1"/>
    </source>
</evidence>
<keyword evidence="2" id="KW-1185">Reference proteome</keyword>
<sequence>MRPSSLLRTISSKLPARFSPPPVAPWPPVRTAFDDFLISELDNLRQSTHSLTSSSWLCSALDIAITAQRMSPMSLLPCAIEIEKKSVEKYYKDSADLLDACNCLRERIYVIRSYLRNSESALRWLEFTDDVELSSSLFRKALYALECCEDDERQIVELEKMKKKFDYCCAPKELVAEPEALIGAGVVAMFVVGVFDGVFSFKGHRRLMELSLECERLPWMHALNEVCKQVKDEVEKRRKGGSVVLDELRELVLVVKALRELVCFIVEKGKECGREMKKVMDLVRRRCGELKEMMEVLEGRVDELYKELIGVRMVFLERFA</sequence>
<accession>A0ACB7VAU4</accession>
<gene>
    <name evidence="1" type="ORF">IHE45_10G047800</name>
</gene>
<organism evidence="1 2">
    <name type="scientific">Dioscorea alata</name>
    <name type="common">Purple yam</name>
    <dbReference type="NCBI Taxonomy" id="55571"/>
    <lineage>
        <taxon>Eukaryota</taxon>
        <taxon>Viridiplantae</taxon>
        <taxon>Streptophyta</taxon>
        <taxon>Embryophyta</taxon>
        <taxon>Tracheophyta</taxon>
        <taxon>Spermatophyta</taxon>
        <taxon>Magnoliopsida</taxon>
        <taxon>Liliopsida</taxon>
        <taxon>Dioscoreales</taxon>
        <taxon>Dioscoreaceae</taxon>
        <taxon>Dioscorea</taxon>
    </lineage>
</organism>
<evidence type="ECO:0000313" key="2">
    <source>
        <dbReference type="Proteomes" id="UP000827976"/>
    </source>
</evidence>
<protein>
    <submittedName>
        <fullName evidence="1">Uncharacterized protein</fullName>
    </submittedName>
</protein>
<name>A0ACB7VAU4_DIOAL</name>
<comment type="caution">
    <text evidence="1">The sequence shown here is derived from an EMBL/GenBank/DDBJ whole genome shotgun (WGS) entry which is preliminary data.</text>
</comment>
<proteinExistence type="predicted"/>
<reference evidence="2" key="1">
    <citation type="journal article" date="2022" name="Nat. Commun.">
        <title>Chromosome evolution and the genetic basis of agronomically important traits in greater yam.</title>
        <authorList>
            <person name="Bredeson J.V."/>
            <person name="Lyons J.B."/>
            <person name="Oniyinde I.O."/>
            <person name="Okereke N.R."/>
            <person name="Kolade O."/>
            <person name="Nnabue I."/>
            <person name="Nwadili C.O."/>
            <person name="Hribova E."/>
            <person name="Parker M."/>
            <person name="Nwogha J."/>
            <person name="Shu S."/>
            <person name="Carlson J."/>
            <person name="Kariba R."/>
            <person name="Muthemba S."/>
            <person name="Knop K."/>
            <person name="Barton G.J."/>
            <person name="Sherwood A.V."/>
            <person name="Lopez-Montes A."/>
            <person name="Asiedu R."/>
            <person name="Jamnadass R."/>
            <person name="Muchugi A."/>
            <person name="Goodstein D."/>
            <person name="Egesi C.N."/>
            <person name="Featherston J."/>
            <person name="Asfaw A."/>
            <person name="Simpson G.G."/>
            <person name="Dolezel J."/>
            <person name="Hendre P.S."/>
            <person name="Van Deynze A."/>
            <person name="Kumar P.L."/>
            <person name="Obidiegwu J.E."/>
            <person name="Bhattacharjee R."/>
            <person name="Rokhsar D.S."/>
        </authorList>
    </citation>
    <scope>NUCLEOTIDE SEQUENCE [LARGE SCALE GENOMIC DNA]</scope>
    <source>
        <strain evidence="2">cv. TDa95/00328</strain>
    </source>
</reference>